<feature type="region of interest" description="Disordered" evidence="1">
    <location>
        <begin position="91"/>
        <end position="192"/>
    </location>
</feature>
<feature type="compositionally biased region" description="Polar residues" evidence="1">
    <location>
        <begin position="102"/>
        <end position="125"/>
    </location>
</feature>
<protein>
    <submittedName>
        <fullName evidence="2">Uncharacterized protein</fullName>
    </submittedName>
</protein>
<name>A0A0B6YXT4_9EUPU</name>
<accession>A0A0B6YXT4</accession>
<sequence>PSSSLPSRMNMYSSANTRRDTSNIVNTLLANPPSTTVVSDPTYTAKNDAANIMDSIFRPQATGRNTGDATDSNSENVPGLWSDWLQDIRQQGLSEESSSSSVHHNGSIKSNSTSKTSAGYSSGASVHNDDSSNHAVYGSTTSASSDDSDVEVVMVEPRNSHATVVVDLTESDEEQLLAPEEHNSSGTSTNES</sequence>
<organism evidence="2">
    <name type="scientific">Arion vulgaris</name>
    <dbReference type="NCBI Taxonomy" id="1028688"/>
    <lineage>
        <taxon>Eukaryota</taxon>
        <taxon>Metazoa</taxon>
        <taxon>Spiralia</taxon>
        <taxon>Lophotrochozoa</taxon>
        <taxon>Mollusca</taxon>
        <taxon>Gastropoda</taxon>
        <taxon>Heterobranchia</taxon>
        <taxon>Euthyneura</taxon>
        <taxon>Panpulmonata</taxon>
        <taxon>Eupulmonata</taxon>
        <taxon>Stylommatophora</taxon>
        <taxon>Helicina</taxon>
        <taxon>Arionoidea</taxon>
        <taxon>Arionidae</taxon>
        <taxon>Arion</taxon>
    </lineage>
</organism>
<dbReference type="AlphaFoldDB" id="A0A0B6YXT4"/>
<feature type="compositionally biased region" description="Polar residues" evidence="1">
    <location>
        <begin position="62"/>
        <end position="76"/>
    </location>
</feature>
<evidence type="ECO:0000313" key="2">
    <source>
        <dbReference type="EMBL" id="CEK61184.1"/>
    </source>
</evidence>
<evidence type="ECO:0000256" key="1">
    <source>
        <dbReference type="SAM" id="MobiDB-lite"/>
    </source>
</evidence>
<feature type="non-terminal residue" evidence="2">
    <location>
        <position position="192"/>
    </location>
</feature>
<feature type="region of interest" description="Disordered" evidence="1">
    <location>
        <begin position="1"/>
        <end position="22"/>
    </location>
</feature>
<feature type="region of interest" description="Disordered" evidence="1">
    <location>
        <begin position="58"/>
        <end position="78"/>
    </location>
</feature>
<proteinExistence type="predicted"/>
<reference evidence="2" key="1">
    <citation type="submission" date="2014-12" db="EMBL/GenBank/DDBJ databases">
        <title>Insight into the proteome of Arion vulgaris.</title>
        <authorList>
            <person name="Aradska J."/>
            <person name="Bulat T."/>
            <person name="Smidak R."/>
            <person name="Sarate P."/>
            <person name="Gangsoo J."/>
            <person name="Sialana F."/>
            <person name="Bilban M."/>
            <person name="Lubec G."/>
        </authorList>
    </citation>
    <scope>NUCLEOTIDE SEQUENCE</scope>
    <source>
        <tissue evidence="2">Skin</tissue>
    </source>
</reference>
<dbReference type="EMBL" id="HACG01014319">
    <property type="protein sequence ID" value="CEK61184.1"/>
    <property type="molecule type" value="Transcribed_RNA"/>
</dbReference>
<feature type="non-terminal residue" evidence="2">
    <location>
        <position position="1"/>
    </location>
</feature>
<gene>
    <name evidence="2" type="primary">ORF41551</name>
</gene>